<gene>
    <name evidence="2" type="ORF">BC936DRAFT_147860</name>
</gene>
<dbReference type="Pfam" id="PF01398">
    <property type="entry name" value="JAB"/>
    <property type="match status" value="1"/>
</dbReference>
<accession>A0A433D4A0</accession>
<dbReference type="PROSITE" id="PS50249">
    <property type="entry name" value="MPN"/>
    <property type="match status" value="1"/>
</dbReference>
<dbReference type="GO" id="GO:0008237">
    <property type="term" value="F:metallopeptidase activity"/>
    <property type="evidence" value="ECO:0007669"/>
    <property type="project" value="InterPro"/>
</dbReference>
<organism evidence="2 3">
    <name type="scientific">Jimgerdemannia flammicorona</name>
    <dbReference type="NCBI Taxonomy" id="994334"/>
    <lineage>
        <taxon>Eukaryota</taxon>
        <taxon>Fungi</taxon>
        <taxon>Fungi incertae sedis</taxon>
        <taxon>Mucoromycota</taxon>
        <taxon>Mucoromycotina</taxon>
        <taxon>Endogonomycetes</taxon>
        <taxon>Endogonales</taxon>
        <taxon>Endogonaceae</taxon>
        <taxon>Jimgerdemannia</taxon>
    </lineage>
</organism>
<feature type="domain" description="MPN" evidence="1">
    <location>
        <begin position="122"/>
        <end position="172"/>
    </location>
</feature>
<dbReference type="Gene3D" id="3.40.140.10">
    <property type="entry name" value="Cytidine Deaminase, domain 2"/>
    <property type="match status" value="1"/>
</dbReference>
<name>A0A433D4A0_9FUNG</name>
<dbReference type="InterPro" id="IPR037518">
    <property type="entry name" value="MPN"/>
</dbReference>
<dbReference type="PANTHER" id="PTHR10540">
    <property type="entry name" value="EUKARYOTIC TRANSLATION INITIATION FACTOR 3 SUBUNIT F-RELATED"/>
    <property type="match status" value="1"/>
</dbReference>
<sequence>MMSASEFLAKRSHTAPYGGTPSRRSERLTFRTDWCLACAEGLLVQDQTLWRERKEKATGDDAVRRLTLNVTQTQGNNDDVIMGQALDGYVYTVSGNSSSRPSILLHVHPMPATTAVPAGTTVVVHPLVLLSAVDHYNRAARNTRKRVVGVLLGQVKGKSVNVANSFAGEDLS</sequence>
<comment type="caution">
    <text evidence="2">The sequence shown here is derived from an EMBL/GenBank/DDBJ whole genome shotgun (WGS) entry which is preliminary data.</text>
</comment>
<evidence type="ECO:0000259" key="1">
    <source>
        <dbReference type="PROSITE" id="PS50249"/>
    </source>
</evidence>
<dbReference type="GO" id="GO:0000502">
    <property type="term" value="C:proteasome complex"/>
    <property type="evidence" value="ECO:0007669"/>
    <property type="project" value="TreeGrafter"/>
</dbReference>
<dbReference type="GO" id="GO:0043161">
    <property type="term" value="P:proteasome-mediated ubiquitin-dependent protein catabolic process"/>
    <property type="evidence" value="ECO:0007669"/>
    <property type="project" value="TreeGrafter"/>
</dbReference>
<evidence type="ECO:0000313" key="2">
    <source>
        <dbReference type="EMBL" id="RUP45687.1"/>
    </source>
</evidence>
<evidence type="ECO:0000313" key="3">
    <source>
        <dbReference type="Proteomes" id="UP000268093"/>
    </source>
</evidence>
<protein>
    <recommendedName>
        <fullName evidence="1">MPN domain-containing protein</fullName>
    </recommendedName>
</protein>
<dbReference type="AlphaFoldDB" id="A0A433D4A0"/>
<reference evidence="2 3" key="1">
    <citation type="journal article" date="2018" name="New Phytol.">
        <title>Phylogenomics of Endogonaceae and evolution of mycorrhizas within Mucoromycota.</title>
        <authorList>
            <person name="Chang Y."/>
            <person name="Desiro A."/>
            <person name="Na H."/>
            <person name="Sandor L."/>
            <person name="Lipzen A."/>
            <person name="Clum A."/>
            <person name="Barry K."/>
            <person name="Grigoriev I.V."/>
            <person name="Martin F.M."/>
            <person name="Stajich J.E."/>
            <person name="Smith M.E."/>
            <person name="Bonito G."/>
            <person name="Spatafora J.W."/>
        </authorList>
    </citation>
    <scope>NUCLEOTIDE SEQUENCE [LARGE SCALE GENOMIC DNA]</scope>
    <source>
        <strain evidence="2 3">GMNB39</strain>
    </source>
</reference>
<dbReference type="PANTHER" id="PTHR10540:SF7">
    <property type="entry name" value="26S PROTEASOME NON-ATPASE REGULATORY SUBUNIT 7"/>
    <property type="match status" value="1"/>
</dbReference>
<dbReference type="Proteomes" id="UP000268093">
    <property type="component" value="Unassembled WGS sequence"/>
</dbReference>
<dbReference type="InterPro" id="IPR000555">
    <property type="entry name" value="JAMM/MPN+_dom"/>
</dbReference>
<proteinExistence type="predicted"/>
<dbReference type="EMBL" id="RBNI01006902">
    <property type="protein sequence ID" value="RUP45687.1"/>
    <property type="molecule type" value="Genomic_DNA"/>
</dbReference>
<keyword evidence="3" id="KW-1185">Reference proteome</keyword>